<proteinExistence type="predicted"/>
<dbReference type="GO" id="GO:0009228">
    <property type="term" value="P:thiamine biosynthetic process"/>
    <property type="evidence" value="ECO:0007669"/>
    <property type="project" value="UniProtKB-KW"/>
</dbReference>
<dbReference type="Pfam" id="PF02581">
    <property type="entry name" value="TMP-TENI"/>
    <property type="match status" value="1"/>
</dbReference>
<evidence type="ECO:0000313" key="4">
    <source>
        <dbReference type="EMBL" id="MBH8594113.1"/>
    </source>
</evidence>
<sequence length="203" mass="22646">MELHVISSPCQTLGDLIEQWTRLVPYADAFHLRYKDKREREILEMARLLLQETPIPAKSLIINRHAAVAEELGAGGLHLTEQQEISREMLQRMQQKMRVGRSVHSVRRAVEAKREGMDYLIAGHIFPSASKPGLPPFGVESLRRLVQACSLPVIAIGGIGPENVNQIRQTGATGVAVISAVAHHPSPEEVAKEMKRRWVDEAQ</sequence>
<keyword evidence="2" id="KW-0784">Thiamine biosynthesis</keyword>
<name>A0A8I1A424_THEIN</name>
<dbReference type="SUPFAM" id="SSF51391">
    <property type="entry name" value="Thiamin phosphate synthase"/>
    <property type="match status" value="1"/>
</dbReference>
<feature type="domain" description="Thiamine phosphate synthase/TenI" evidence="3">
    <location>
        <begin position="15"/>
        <end position="181"/>
    </location>
</feature>
<dbReference type="PANTHER" id="PTHR20857">
    <property type="entry name" value="THIAMINE-PHOSPHATE PYROPHOSPHORYLASE"/>
    <property type="match status" value="1"/>
</dbReference>
<dbReference type="InterPro" id="IPR013785">
    <property type="entry name" value="Aldolase_TIM"/>
</dbReference>
<dbReference type="Proteomes" id="UP000633619">
    <property type="component" value="Unassembled WGS sequence"/>
</dbReference>
<gene>
    <name evidence="4" type="ORF">I8U20_02070</name>
</gene>
<comment type="pathway">
    <text evidence="1">Cofactor biosynthesis; thiamine diphosphate biosynthesis.</text>
</comment>
<dbReference type="AlphaFoldDB" id="A0A8I1A424"/>
<organism evidence="4 5">
    <name type="scientific">Thermoactinomyces intermedius</name>
    <dbReference type="NCBI Taxonomy" id="2024"/>
    <lineage>
        <taxon>Bacteria</taxon>
        <taxon>Bacillati</taxon>
        <taxon>Bacillota</taxon>
        <taxon>Bacilli</taxon>
        <taxon>Bacillales</taxon>
        <taxon>Thermoactinomycetaceae</taxon>
        <taxon>Thermoactinomyces</taxon>
    </lineage>
</organism>
<evidence type="ECO:0000256" key="2">
    <source>
        <dbReference type="ARBA" id="ARBA00022977"/>
    </source>
</evidence>
<evidence type="ECO:0000259" key="3">
    <source>
        <dbReference type="Pfam" id="PF02581"/>
    </source>
</evidence>
<reference evidence="4 5" key="1">
    <citation type="submission" date="2020-12" db="EMBL/GenBank/DDBJ databases">
        <title>WGS of Thermoactinomyces spp.</title>
        <authorList>
            <person name="Cheng K."/>
        </authorList>
    </citation>
    <scope>NUCLEOTIDE SEQUENCE [LARGE SCALE GENOMIC DNA]</scope>
    <source>
        <strain evidence="5">CICC 10671\DSM 43846</strain>
    </source>
</reference>
<evidence type="ECO:0000313" key="5">
    <source>
        <dbReference type="Proteomes" id="UP000633619"/>
    </source>
</evidence>
<dbReference type="RefSeq" id="WP_181730914.1">
    <property type="nucleotide sequence ID" value="NZ_JACEIR010000001.1"/>
</dbReference>
<keyword evidence="5" id="KW-1185">Reference proteome</keyword>
<protein>
    <submittedName>
        <fullName evidence="4">Thiamine phosphate synthase</fullName>
    </submittedName>
</protein>
<dbReference type="InterPro" id="IPR022998">
    <property type="entry name" value="ThiamineP_synth_TenI"/>
</dbReference>
<accession>A0A8I1A424</accession>
<dbReference type="Gene3D" id="3.20.20.70">
    <property type="entry name" value="Aldolase class I"/>
    <property type="match status" value="1"/>
</dbReference>
<dbReference type="PANTHER" id="PTHR20857:SF22">
    <property type="entry name" value="THIAZOLE TAUTOMERASE"/>
    <property type="match status" value="1"/>
</dbReference>
<dbReference type="GO" id="GO:0005737">
    <property type="term" value="C:cytoplasm"/>
    <property type="evidence" value="ECO:0007669"/>
    <property type="project" value="TreeGrafter"/>
</dbReference>
<evidence type="ECO:0000256" key="1">
    <source>
        <dbReference type="ARBA" id="ARBA00004948"/>
    </source>
</evidence>
<dbReference type="EMBL" id="JAECVW010000001">
    <property type="protein sequence ID" value="MBH8594113.1"/>
    <property type="molecule type" value="Genomic_DNA"/>
</dbReference>
<dbReference type="CDD" id="cd00564">
    <property type="entry name" value="TMP_TenI"/>
    <property type="match status" value="1"/>
</dbReference>
<comment type="caution">
    <text evidence="4">The sequence shown here is derived from an EMBL/GenBank/DDBJ whole genome shotgun (WGS) entry which is preliminary data.</text>
</comment>
<dbReference type="GO" id="GO:0004789">
    <property type="term" value="F:thiamine-phosphate diphosphorylase activity"/>
    <property type="evidence" value="ECO:0007669"/>
    <property type="project" value="TreeGrafter"/>
</dbReference>
<dbReference type="InterPro" id="IPR036206">
    <property type="entry name" value="ThiamineP_synth_sf"/>
</dbReference>